<comment type="caution">
    <text evidence="3">The sequence shown here is derived from an EMBL/GenBank/DDBJ whole genome shotgun (WGS) entry which is preliminary data.</text>
</comment>
<dbReference type="AlphaFoldDB" id="A0A934KS41"/>
<dbReference type="InterPro" id="IPR032710">
    <property type="entry name" value="NTF2-like_dom_sf"/>
</dbReference>
<proteinExistence type="predicted"/>
<dbReference type="Pfam" id="PF14534">
    <property type="entry name" value="DUF4440"/>
    <property type="match status" value="1"/>
</dbReference>
<sequence length="160" mass="18580">MKTLKIFNYTLLLFILFSNALFSQDADKVKAKVSLEHEILKMDSLFFNIAFNKCDLKLYKKIMSPDIEFYDDRSGLNTSFETEIASFKDRCSRPFAVTRKLVGSTVHVLGDYGAVQMGVHEFYEDSKKVQRGKFITIWERKEGSWILKRAISYDHEPVSN</sequence>
<evidence type="ECO:0000259" key="2">
    <source>
        <dbReference type="Pfam" id="PF14534"/>
    </source>
</evidence>
<evidence type="ECO:0000313" key="4">
    <source>
        <dbReference type="Proteomes" id="UP000662373"/>
    </source>
</evidence>
<keyword evidence="1" id="KW-0732">Signal</keyword>
<dbReference type="InterPro" id="IPR027843">
    <property type="entry name" value="DUF4440"/>
</dbReference>
<name>A0A934KS41_9FLAO</name>
<dbReference type="EMBL" id="JAEHJZ010000054">
    <property type="protein sequence ID" value="MBJ7882799.1"/>
    <property type="molecule type" value="Genomic_DNA"/>
</dbReference>
<dbReference type="SUPFAM" id="SSF54427">
    <property type="entry name" value="NTF2-like"/>
    <property type="match status" value="1"/>
</dbReference>
<feature type="signal peptide" evidence="1">
    <location>
        <begin position="1"/>
        <end position="23"/>
    </location>
</feature>
<evidence type="ECO:0000313" key="3">
    <source>
        <dbReference type="EMBL" id="MBJ7882799.1"/>
    </source>
</evidence>
<feature type="chain" id="PRO_5037288969" evidence="1">
    <location>
        <begin position="24"/>
        <end position="160"/>
    </location>
</feature>
<dbReference type="RefSeq" id="WP_199603138.1">
    <property type="nucleotide sequence ID" value="NZ_JAEHJZ010000054.1"/>
</dbReference>
<dbReference type="Gene3D" id="3.10.450.50">
    <property type="match status" value="1"/>
</dbReference>
<gene>
    <name evidence="3" type="ORF">JEM65_19360</name>
</gene>
<accession>A0A934KS41</accession>
<organism evidence="3 4">
    <name type="scientific">Gelidibacter salicanalis</name>
    <dbReference type="NCBI Taxonomy" id="291193"/>
    <lineage>
        <taxon>Bacteria</taxon>
        <taxon>Pseudomonadati</taxon>
        <taxon>Bacteroidota</taxon>
        <taxon>Flavobacteriia</taxon>
        <taxon>Flavobacteriales</taxon>
        <taxon>Flavobacteriaceae</taxon>
        <taxon>Gelidibacter</taxon>
    </lineage>
</organism>
<feature type="domain" description="DUF4440" evidence="2">
    <location>
        <begin position="48"/>
        <end position="146"/>
    </location>
</feature>
<keyword evidence="4" id="KW-1185">Reference proteome</keyword>
<protein>
    <submittedName>
        <fullName evidence="3">Nuclear transport factor 2 family protein</fullName>
    </submittedName>
</protein>
<dbReference type="Proteomes" id="UP000662373">
    <property type="component" value="Unassembled WGS sequence"/>
</dbReference>
<reference evidence="3 4" key="1">
    <citation type="submission" date="2020-09" db="EMBL/GenBank/DDBJ databases">
        <title>Draft genome of Gelidibacter salicanalis PAMC21136.</title>
        <authorList>
            <person name="Park H."/>
        </authorList>
    </citation>
    <scope>NUCLEOTIDE SEQUENCE [LARGE SCALE GENOMIC DNA]</scope>
    <source>
        <strain evidence="3 4">PAMC21136</strain>
    </source>
</reference>
<evidence type="ECO:0000256" key="1">
    <source>
        <dbReference type="SAM" id="SignalP"/>
    </source>
</evidence>